<reference evidence="10" key="1">
    <citation type="submission" date="2020-05" db="EMBL/GenBank/DDBJ databases">
        <title>Phylogenomic resolution of chytrid fungi.</title>
        <authorList>
            <person name="Stajich J.E."/>
            <person name="Amses K."/>
            <person name="Simmons R."/>
            <person name="Seto K."/>
            <person name="Myers J."/>
            <person name="Bonds A."/>
            <person name="Quandt C.A."/>
            <person name="Barry K."/>
            <person name="Liu P."/>
            <person name="Grigoriev I."/>
            <person name="Longcore J.E."/>
            <person name="James T.Y."/>
        </authorList>
    </citation>
    <scope>NUCLEOTIDE SEQUENCE</scope>
    <source>
        <strain evidence="10">JEL0318</strain>
    </source>
</reference>
<evidence type="ECO:0000256" key="3">
    <source>
        <dbReference type="ARBA" id="ARBA00012991"/>
    </source>
</evidence>
<dbReference type="EC" id="1.1.1.31" evidence="3"/>
<dbReference type="GO" id="GO:0006574">
    <property type="term" value="P:L-valine catabolic process"/>
    <property type="evidence" value="ECO:0007669"/>
    <property type="project" value="TreeGrafter"/>
</dbReference>
<dbReference type="AlphaFoldDB" id="A0AAD5S213"/>
<gene>
    <name evidence="10" type="ORF">HK097_004835</name>
</gene>
<dbReference type="Pfam" id="PF14833">
    <property type="entry name" value="NAD_binding_11"/>
    <property type="match status" value="1"/>
</dbReference>
<dbReference type="NCBIfam" id="TIGR01692">
    <property type="entry name" value="HIBADH"/>
    <property type="match status" value="1"/>
</dbReference>
<keyword evidence="4" id="KW-0101">Branched-chain amino acid catabolism</keyword>
<evidence type="ECO:0000313" key="11">
    <source>
        <dbReference type="Proteomes" id="UP001212841"/>
    </source>
</evidence>
<dbReference type="SUPFAM" id="SSF51735">
    <property type="entry name" value="NAD(P)-binding Rossmann-fold domains"/>
    <property type="match status" value="1"/>
</dbReference>
<comment type="catalytic activity">
    <reaction evidence="7">
        <text>3-hydroxy-2-methylpropanoate + NAD(+) = 2-methyl-3-oxopropanoate + NADH + H(+)</text>
        <dbReference type="Rhea" id="RHEA:17681"/>
        <dbReference type="ChEBI" id="CHEBI:11805"/>
        <dbReference type="ChEBI" id="CHEBI:15378"/>
        <dbReference type="ChEBI" id="CHEBI:57540"/>
        <dbReference type="ChEBI" id="CHEBI:57700"/>
        <dbReference type="ChEBI" id="CHEBI:57945"/>
        <dbReference type="EC" id="1.1.1.31"/>
    </reaction>
</comment>
<proteinExistence type="inferred from homology"/>
<evidence type="ECO:0000256" key="2">
    <source>
        <dbReference type="ARBA" id="ARBA00006013"/>
    </source>
</evidence>
<dbReference type="FunFam" id="1.10.1040.10:FF:000006">
    <property type="entry name" value="3-hydroxyisobutyrate dehydrogenase"/>
    <property type="match status" value="1"/>
</dbReference>
<comment type="caution">
    <text evidence="10">The sequence shown here is derived from an EMBL/GenBank/DDBJ whole genome shotgun (WGS) entry which is preliminary data.</text>
</comment>
<dbReference type="GO" id="GO:0050661">
    <property type="term" value="F:NADP binding"/>
    <property type="evidence" value="ECO:0007669"/>
    <property type="project" value="InterPro"/>
</dbReference>
<dbReference type="InterPro" id="IPR036291">
    <property type="entry name" value="NAD(P)-bd_dom_sf"/>
</dbReference>
<keyword evidence="11" id="KW-1185">Reference proteome</keyword>
<dbReference type="InterPro" id="IPR008927">
    <property type="entry name" value="6-PGluconate_DH-like_C_sf"/>
</dbReference>
<dbReference type="GO" id="GO:0008442">
    <property type="term" value="F:3-hydroxyisobutyrate dehydrogenase activity"/>
    <property type="evidence" value="ECO:0007669"/>
    <property type="project" value="UniProtKB-EC"/>
</dbReference>
<evidence type="ECO:0000256" key="4">
    <source>
        <dbReference type="ARBA" id="ARBA00022456"/>
    </source>
</evidence>
<comment type="similarity">
    <text evidence="2">Belongs to the HIBADH-related family. 3-hydroxyisobutyrate dehydrogenase subfamily.</text>
</comment>
<dbReference type="PANTHER" id="PTHR22981">
    <property type="entry name" value="3-HYDROXYISOBUTYRATE DEHYDROGENASE-RELATED"/>
    <property type="match status" value="1"/>
</dbReference>
<accession>A0AAD5S213</accession>
<feature type="domain" description="6-phosphogluconate dehydrogenase NADP-binding" evidence="8">
    <location>
        <begin position="1"/>
        <end position="100"/>
    </location>
</feature>
<dbReference type="Pfam" id="PF03446">
    <property type="entry name" value="NAD_binding_2"/>
    <property type="match status" value="1"/>
</dbReference>
<dbReference type="InterPro" id="IPR029154">
    <property type="entry name" value="HIBADH-like_NADP-bd"/>
</dbReference>
<sequence length="197" mass="20373">MLPAPKHVREVYLGENGLIANAREGTVLIDSSTIDPGTAREVAKMGREKGVVVVDAPVSGGTGGAQAGTLTFMVGASTQSDFDRTKPYLTHMGKSITYCGGPGNGQVAKICNNMLLGISMIAASETLNLGINLGMDPHLLTQILNTSSGRCWSTDTYNPVPGVMPNVPASRDYEGGFGNSLMAKDLGLAVEAAKGCG</sequence>
<evidence type="ECO:0000259" key="8">
    <source>
        <dbReference type="Pfam" id="PF03446"/>
    </source>
</evidence>
<dbReference type="EMBL" id="JADGJD010002285">
    <property type="protein sequence ID" value="KAJ3033462.1"/>
    <property type="molecule type" value="Genomic_DNA"/>
</dbReference>
<keyword evidence="6" id="KW-0520">NAD</keyword>
<dbReference type="PANTHER" id="PTHR22981:SF7">
    <property type="entry name" value="3-HYDROXYISOBUTYRATE DEHYDROGENASE, MITOCHONDRIAL"/>
    <property type="match status" value="1"/>
</dbReference>
<evidence type="ECO:0000256" key="5">
    <source>
        <dbReference type="ARBA" id="ARBA00023002"/>
    </source>
</evidence>
<comment type="pathway">
    <text evidence="1">Amino-acid degradation; L-valine degradation.</text>
</comment>
<dbReference type="Gene3D" id="1.10.1040.10">
    <property type="entry name" value="N-(1-d-carboxylethyl)-l-norvaline Dehydrogenase, domain 2"/>
    <property type="match status" value="1"/>
</dbReference>
<dbReference type="InterPro" id="IPR006115">
    <property type="entry name" value="6PGDH_NADP-bd"/>
</dbReference>
<name>A0AAD5S213_9FUNG</name>
<dbReference type="GO" id="GO:0051287">
    <property type="term" value="F:NAD binding"/>
    <property type="evidence" value="ECO:0007669"/>
    <property type="project" value="InterPro"/>
</dbReference>
<organism evidence="10 11">
    <name type="scientific">Rhizophlyctis rosea</name>
    <dbReference type="NCBI Taxonomy" id="64517"/>
    <lineage>
        <taxon>Eukaryota</taxon>
        <taxon>Fungi</taxon>
        <taxon>Fungi incertae sedis</taxon>
        <taxon>Chytridiomycota</taxon>
        <taxon>Chytridiomycota incertae sedis</taxon>
        <taxon>Chytridiomycetes</taxon>
        <taxon>Rhizophlyctidales</taxon>
        <taxon>Rhizophlyctidaceae</taxon>
        <taxon>Rhizophlyctis</taxon>
    </lineage>
</organism>
<evidence type="ECO:0000256" key="1">
    <source>
        <dbReference type="ARBA" id="ARBA00005109"/>
    </source>
</evidence>
<keyword evidence="5" id="KW-0560">Oxidoreductase</keyword>
<dbReference type="Gene3D" id="3.40.50.720">
    <property type="entry name" value="NAD(P)-binding Rossmann-like Domain"/>
    <property type="match status" value="1"/>
</dbReference>
<dbReference type="InterPro" id="IPR011548">
    <property type="entry name" value="HIBADH"/>
</dbReference>
<dbReference type="SUPFAM" id="SSF48179">
    <property type="entry name" value="6-phosphogluconate dehydrogenase C-terminal domain-like"/>
    <property type="match status" value="1"/>
</dbReference>
<dbReference type="Proteomes" id="UP001212841">
    <property type="component" value="Unassembled WGS sequence"/>
</dbReference>
<evidence type="ECO:0000256" key="6">
    <source>
        <dbReference type="ARBA" id="ARBA00023027"/>
    </source>
</evidence>
<evidence type="ECO:0000256" key="7">
    <source>
        <dbReference type="ARBA" id="ARBA00049197"/>
    </source>
</evidence>
<feature type="non-terminal residue" evidence="10">
    <location>
        <position position="197"/>
    </location>
</feature>
<dbReference type="GO" id="GO:0005739">
    <property type="term" value="C:mitochondrion"/>
    <property type="evidence" value="ECO:0007669"/>
    <property type="project" value="TreeGrafter"/>
</dbReference>
<dbReference type="InterPro" id="IPR013328">
    <property type="entry name" value="6PGD_dom2"/>
</dbReference>
<evidence type="ECO:0000313" key="10">
    <source>
        <dbReference type="EMBL" id="KAJ3033462.1"/>
    </source>
</evidence>
<feature type="domain" description="3-hydroxyisobutyrate dehydrogenase-like NAD-binding" evidence="9">
    <location>
        <begin position="103"/>
        <end position="196"/>
    </location>
</feature>
<evidence type="ECO:0000259" key="9">
    <source>
        <dbReference type="Pfam" id="PF14833"/>
    </source>
</evidence>
<protein>
    <recommendedName>
        <fullName evidence="3">3-hydroxyisobutyrate dehydrogenase</fullName>
        <ecNumber evidence="3">1.1.1.31</ecNumber>
    </recommendedName>
</protein>